<reference evidence="2" key="1">
    <citation type="journal article" date="2015" name="Nature">
        <title>Complex archaea that bridge the gap between prokaryotes and eukaryotes.</title>
        <authorList>
            <person name="Spang A."/>
            <person name="Saw J.H."/>
            <person name="Jorgensen S.L."/>
            <person name="Zaremba-Niedzwiedzka K."/>
            <person name="Martijn J."/>
            <person name="Lind A.E."/>
            <person name="van Eijk R."/>
            <person name="Schleper C."/>
            <person name="Guy L."/>
            <person name="Ettema T.J."/>
        </authorList>
    </citation>
    <scope>NUCLEOTIDE SEQUENCE</scope>
</reference>
<organism evidence="2">
    <name type="scientific">marine sediment metagenome</name>
    <dbReference type="NCBI Taxonomy" id="412755"/>
    <lineage>
        <taxon>unclassified sequences</taxon>
        <taxon>metagenomes</taxon>
        <taxon>ecological metagenomes</taxon>
    </lineage>
</organism>
<gene>
    <name evidence="2" type="ORF">LCGC14_0833570</name>
</gene>
<evidence type="ECO:0000256" key="1">
    <source>
        <dbReference type="SAM" id="MobiDB-lite"/>
    </source>
</evidence>
<proteinExistence type="predicted"/>
<feature type="region of interest" description="Disordered" evidence="1">
    <location>
        <begin position="91"/>
        <end position="121"/>
    </location>
</feature>
<dbReference type="AlphaFoldDB" id="A0A0F9PF84"/>
<sequence>MIGYTTDDISPIMEKITDSTATSLTCADVSAWDETGVVENDGFKIGENTHTVIMDVSSQAGIDIKVYGQTVESPTTVTIRPNLDTGTVEWDNSGGGTHTQDLDEVTTEPTAGDGNYITSGTDQEDDIFDTETVAMGGGGKVVASITLWCYGKRSGLLINALCDIKVGSAWLGVKYPISEFDNAYHWRSVTWDTLSISQTDLDDLQVKFTALRVFGTEDVYVDLFYLNITYGVYAPLNKYMAREFKGAYCMEPLKAVCKLEGYHWYEDYINNRIVMIKPANFPDSGITLTEADYGHDWVYEDECNQVKSFFVFGKSEDAIFAKAVDNTVEGYISKQLIDESITNVADAQDIADTQLALLNSKRPSIKLPLKGVYADLQVGVLVSLTLARPTVAEALYPIRKIERSKFGGEIKTIIYCGLGESTIGEKIAKHIRDNAFRSHKSLTDRLISP</sequence>
<dbReference type="EMBL" id="LAZR01002402">
    <property type="protein sequence ID" value="KKN30475.1"/>
    <property type="molecule type" value="Genomic_DNA"/>
</dbReference>
<protein>
    <submittedName>
        <fullName evidence="2">Uncharacterized protein</fullName>
    </submittedName>
</protein>
<comment type="caution">
    <text evidence="2">The sequence shown here is derived from an EMBL/GenBank/DDBJ whole genome shotgun (WGS) entry which is preliminary data.</text>
</comment>
<accession>A0A0F9PF84</accession>
<name>A0A0F9PF84_9ZZZZ</name>
<evidence type="ECO:0000313" key="2">
    <source>
        <dbReference type="EMBL" id="KKN30475.1"/>
    </source>
</evidence>